<feature type="region of interest" description="Disordered" evidence="12">
    <location>
        <begin position="349"/>
        <end position="450"/>
    </location>
</feature>
<dbReference type="InterPro" id="IPR036236">
    <property type="entry name" value="Znf_C2H2_sf"/>
</dbReference>
<evidence type="ECO:0000256" key="3">
    <source>
        <dbReference type="ARBA" id="ARBA00022723"/>
    </source>
</evidence>
<dbReference type="Gene3D" id="3.30.160.60">
    <property type="entry name" value="Classic Zinc Finger"/>
    <property type="match status" value="5"/>
</dbReference>
<feature type="domain" description="C2H2-type" evidence="13">
    <location>
        <begin position="275"/>
        <end position="304"/>
    </location>
</feature>
<evidence type="ECO:0000313" key="15">
    <source>
        <dbReference type="Proteomes" id="UP000594220"/>
    </source>
</evidence>
<dbReference type="GO" id="GO:1902808">
    <property type="term" value="P:positive regulation of cell cycle G1/S phase transition"/>
    <property type="evidence" value="ECO:0007669"/>
    <property type="project" value="Ensembl"/>
</dbReference>
<keyword evidence="10" id="KW-0539">Nucleus</keyword>
<accession>A0A7M4FA65</accession>
<proteinExistence type="inferred from homology"/>
<dbReference type="InterPro" id="IPR056436">
    <property type="entry name" value="Znf-C2H2_ZIC1-5/GLI1-3-like"/>
</dbReference>
<feature type="domain" description="C2H2-type" evidence="13">
    <location>
        <begin position="336"/>
        <end position="366"/>
    </location>
</feature>
<dbReference type="GO" id="GO:0007418">
    <property type="term" value="P:ventral midline development"/>
    <property type="evidence" value="ECO:0007669"/>
    <property type="project" value="Ensembl"/>
</dbReference>
<sequence>MFDPATPSGGSYTDHCYLRPLHGPGAAQGGSCPPRVSVCPCSPPPWTPTPAHPWSVTGSARFAPRGGPKLSKKRALSISPLSDASLDLQSVIRTSPSSLVAFLSTRCPAPAGSYGHLSVGAISPSLGYQSMDNPPAGQPRCSDRLWAAGGATSWLPPTTLQHLGAQLGGALWSPHGTPLCQDPLLGLLDPREDLEKEEGRAETEAVYETCCRWEACARDFDTQEQLVHHINNEHIHGEKKEFVCHWLACSRERRPFKAQYMLVVHMRRHTGEKPHKCTFEGCHKAYSRLENLKTHLRSHTGEKPYVCEHEGCSKAFSNASDRAKHQNRTHSNEKPYVCKLPGCTKRYTDPSSLRKHVKTVHGPDAHVTKKHRGDTGLGRAGVPLGPPIETLPERDGGRRDEAKRLPPDAALKPQPSPGGQSSCSSERSPLGTDSGVEMNAPPGGSCEDLSVLDEAAPEPMGASGLAALRRLESLRLDQLHQLRRPPPARAPTLPALPGTGKTPTAVWPPAWSSERRASTTSTVSSAYTVSRRSSATSPFLRPGEVGGLPGLTPAQQYRLKATYAAATGGPPPTPLPGTGLVGPGGFPGTSLRRHSTNEYPGYGLAPGTGPRRASDPAQAPRQLPPATARVPRYRSAGAVRAPDASLTPPGFTPCTPRISEQVFLESLGMEGLLDAEPFLGYPEQGFPCPAQGPALPAPGHRAWLGPWATMPHTAPVTHPGWRAHAWEAALGGARVSPQPLSRPSTLRHPAQPCHPAPRPSCPRPTGTPAPRPAEAMQVRVCRVLAPPGTSPRRFLRLPPLAAPPGDAPLMCYPGQGPLKGSAHPPSCGGPDPAYGPGSEGLKDSPWGLGAPAGSSLDSLDLENTQLDFTAILDEAEPGGLLPPPSPPGAPNMAVGDMSSMLSSLAGESQFLNSLS</sequence>
<dbReference type="PROSITE" id="PS50157">
    <property type="entry name" value="ZINC_FINGER_C2H2_2"/>
    <property type="match status" value="5"/>
</dbReference>
<comment type="similarity">
    <text evidence="2">Belongs to the GLI C2H2-type zinc-finger protein family.</text>
</comment>
<dbReference type="GO" id="GO:0021936">
    <property type="term" value="P:regulation of cerebellar granule cell precursor proliferation"/>
    <property type="evidence" value="ECO:0007669"/>
    <property type="project" value="Ensembl"/>
</dbReference>
<dbReference type="GO" id="GO:0030324">
    <property type="term" value="P:lung development"/>
    <property type="evidence" value="ECO:0007669"/>
    <property type="project" value="Ensembl"/>
</dbReference>
<keyword evidence="5 11" id="KW-0863">Zinc-finger</keyword>
<dbReference type="GO" id="GO:0060045">
    <property type="term" value="P:positive regulation of cardiac muscle cell proliferation"/>
    <property type="evidence" value="ECO:0007669"/>
    <property type="project" value="Ensembl"/>
</dbReference>
<evidence type="ECO:0000256" key="1">
    <source>
        <dbReference type="ARBA" id="ARBA00004123"/>
    </source>
</evidence>
<dbReference type="GO" id="GO:1990788">
    <property type="term" value="C:GLI-SUFU complex"/>
    <property type="evidence" value="ECO:0007669"/>
    <property type="project" value="Ensembl"/>
</dbReference>
<dbReference type="Pfam" id="PF00096">
    <property type="entry name" value="zf-C2H2"/>
    <property type="match status" value="2"/>
</dbReference>
<dbReference type="GO" id="GO:0045740">
    <property type="term" value="P:positive regulation of DNA replication"/>
    <property type="evidence" value="ECO:0007669"/>
    <property type="project" value="Ensembl"/>
</dbReference>
<reference evidence="14" key="1">
    <citation type="submission" date="2025-08" db="UniProtKB">
        <authorList>
            <consortium name="Ensembl"/>
        </authorList>
    </citation>
    <scope>IDENTIFICATION</scope>
</reference>
<dbReference type="GO" id="GO:0009953">
    <property type="term" value="P:dorsal/ventral pattern formation"/>
    <property type="evidence" value="ECO:0007669"/>
    <property type="project" value="Ensembl"/>
</dbReference>
<keyword evidence="9" id="KW-0804">Transcription</keyword>
<dbReference type="GO" id="GO:0007224">
    <property type="term" value="P:smoothened signaling pathway"/>
    <property type="evidence" value="ECO:0007669"/>
    <property type="project" value="Ensembl"/>
</dbReference>
<dbReference type="GO" id="GO:0045880">
    <property type="term" value="P:positive regulation of smoothened signaling pathway"/>
    <property type="evidence" value="ECO:0007669"/>
    <property type="project" value="Ensembl"/>
</dbReference>
<dbReference type="GO" id="GO:0003682">
    <property type="term" value="F:chromatin binding"/>
    <property type="evidence" value="ECO:0007669"/>
    <property type="project" value="Ensembl"/>
</dbReference>
<dbReference type="GO" id="GO:0005654">
    <property type="term" value="C:nucleoplasm"/>
    <property type="evidence" value="ECO:0007669"/>
    <property type="project" value="Ensembl"/>
</dbReference>
<dbReference type="GO" id="GO:2000345">
    <property type="term" value="P:regulation of hepatocyte proliferation"/>
    <property type="evidence" value="ECO:0007669"/>
    <property type="project" value="Ensembl"/>
</dbReference>
<dbReference type="GO" id="GO:0060032">
    <property type="term" value="P:notochord regression"/>
    <property type="evidence" value="ECO:0007669"/>
    <property type="project" value="Ensembl"/>
</dbReference>
<dbReference type="FunFam" id="3.30.160.60:FF:000036">
    <property type="entry name" value="GLI family zinc finger 3"/>
    <property type="match status" value="1"/>
</dbReference>
<keyword evidence="7" id="KW-0805">Transcription regulation</keyword>
<dbReference type="AlphaFoldDB" id="A0A7M4FA65"/>
<dbReference type="GO" id="GO:0005886">
    <property type="term" value="C:plasma membrane"/>
    <property type="evidence" value="ECO:0007669"/>
    <property type="project" value="Ensembl"/>
</dbReference>
<feature type="compositionally biased region" description="Pro residues" evidence="12">
    <location>
        <begin position="880"/>
        <end position="889"/>
    </location>
</feature>
<dbReference type="OMA" id="ANPSCGH"/>
<feature type="region of interest" description="Disordered" evidence="12">
    <location>
        <begin position="484"/>
        <end position="513"/>
    </location>
</feature>
<dbReference type="PANTHER" id="PTHR45718:SF2">
    <property type="entry name" value="ZINC FINGER PROTEIN GLI1"/>
    <property type="match status" value="1"/>
</dbReference>
<reference evidence="14" key="2">
    <citation type="submission" date="2025-09" db="UniProtKB">
        <authorList>
            <consortium name="Ensembl"/>
        </authorList>
    </citation>
    <scope>IDENTIFICATION</scope>
</reference>
<dbReference type="GO" id="GO:0000981">
    <property type="term" value="F:DNA-binding transcription factor activity, RNA polymerase II-specific"/>
    <property type="evidence" value="ECO:0007669"/>
    <property type="project" value="Ensembl"/>
</dbReference>
<evidence type="ECO:0000256" key="7">
    <source>
        <dbReference type="ARBA" id="ARBA00023015"/>
    </source>
</evidence>
<dbReference type="InterPro" id="IPR013087">
    <property type="entry name" value="Znf_C2H2_type"/>
</dbReference>
<dbReference type="GO" id="GO:0007283">
    <property type="term" value="P:spermatogenesis"/>
    <property type="evidence" value="ECO:0007669"/>
    <property type="project" value="Ensembl"/>
</dbReference>
<dbReference type="GO" id="GO:0000978">
    <property type="term" value="F:RNA polymerase II cis-regulatory region sequence-specific DNA binding"/>
    <property type="evidence" value="ECO:0007669"/>
    <property type="project" value="Ensembl"/>
</dbReference>
<feature type="region of interest" description="Disordered" evidence="12">
    <location>
        <begin position="820"/>
        <end position="858"/>
    </location>
</feature>
<dbReference type="GO" id="GO:0045944">
    <property type="term" value="P:positive regulation of transcription by RNA polymerase II"/>
    <property type="evidence" value="ECO:0007669"/>
    <property type="project" value="Ensembl"/>
</dbReference>
<dbReference type="Ensembl" id="ENSCPRT00005024415.1">
    <property type="protein sequence ID" value="ENSCPRP00005020887.1"/>
    <property type="gene ID" value="ENSCPRG00005014540.1"/>
</dbReference>
<evidence type="ECO:0000256" key="10">
    <source>
        <dbReference type="ARBA" id="ARBA00023242"/>
    </source>
</evidence>
<dbReference type="Pfam" id="PF23561">
    <property type="entry name" value="zf-C2H2_15"/>
    <property type="match status" value="1"/>
</dbReference>
<organism evidence="14 15">
    <name type="scientific">Crocodylus porosus</name>
    <name type="common">Saltwater crocodile</name>
    <name type="synonym">Estuarine crocodile</name>
    <dbReference type="NCBI Taxonomy" id="8502"/>
    <lineage>
        <taxon>Eukaryota</taxon>
        <taxon>Metazoa</taxon>
        <taxon>Chordata</taxon>
        <taxon>Craniata</taxon>
        <taxon>Vertebrata</taxon>
        <taxon>Euteleostomi</taxon>
        <taxon>Archelosauria</taxon>
        <taxon>Archosauria</taxon>
        <taxon>Crocodylia</taxon>
        <taxon>Longirostres</taxon>
        <taxon>Crocodylidae</taxon>
        <taxon>Crocodylus</taxon>
    </lineage>
</organism>
<dbReference type="FunFam" id="3.30.160.60:FF:000048">
    <property type="entry name" value="GLI family zinc finger 3"/>
    <property type="match status" value="1"/>
</dbReference>
<dbReference type="GeneTree" id="ENSGT00940000160235"/>
<evidence type="ECO:0000256" key="2">
    <source>
        <dbReference type="ARBA" id="ARBA00010831"/>
    </source>
</evidence>
<keyword evidence="6" id="KW-0862">Zinc</keyword>
<evidence type="ECO:0000256" key="5">
    <source>
        <dbReference type="ARBA" id="ARBA00022771"/>
    </source>
</evidence>
<dbReference type="SMART" id="SM00355">
    <property type="entry name" value="ZnF_C2H2"/>
    <property type="match status" value="5"/>
</dbReference>
<keyword evidence="8" id="KW-0238">DNA-binding</keyword>
<dbReference type="GO" id="GO:0021983">
    <property type="term" value="P:pituitary gland development"/>
    <property type="evidence" value="ECO:0007669"/>
    <property type="project" value="Ensembl"/>
</dbReference>
<feature type="region of interest" description="Disordered" evidence="12">
    <location>
        <begin position="600"/>
        <end position="627"/>
    </location>
</feature>
<dbReference type="FunFam" id="3.30.160.60:FF:000019">
    <property type="entry name" value="GLI family zinc finger 3"/>
    <property type="match status" value="1"/>
</dbReference>
<evidence type="ECO:0000256" key="4">
    <source>
        <dbReference type="ARBA" id="ARBA00022737"/>
    </source>
</evidence>
<keyword evidence="15" id="KW-1185">Reference proteome</keyword>
<dbReference type="GO" id="GO:0036064">
    <property type="term" value="C:ciliary basal body"/>
    <property type="evidence" value="ECO:0007669"/>
    <property type="project" value="Ensembl"/>
</dbReference>
<dbReference type="Proteomes" id="UP000594220">
    <property type="component" value="Unplaced"/>
</dbReference>
<dbReference type="GO" id="GO:0090090">
    <property type="term" value="P:negative regulation of canonical Wnt signaling pathway"/>
    <property type="evidence" value="ECO:0007669"/>
    <property type="project" value="Ensembl"/>
</dbReference>
<dbReference type="GO" id="GO:0097421">
    <property type="term" value="P:liver regeneration"/>
    <property type="evidence" value="ECO:0007669"/>
    <property type="project" value="Ensembl"/>
</dbReference>
<evidence type="ECO:0000256" key="11">
    <source>
        <dbReference type="PROSITE-ProRule" id="PRU00042"/>
    </source>
</evidence>
<dbReference type="GO" id="GO:0008270">
    <property type="term" value="F:zinc ion binding"/>
    <property type="evidence" value="ECO:0007669"/>
    <property type="project" value="UniProtKB-KW"/>
</dbReference>
<dbReference type="GO" id="GO:0008017">
    <property type="term" value="F:microtubule binding"/>
    <property type="evidence" value="ECO:0007669"/>
    <property type="project" value="Ensembl"/>
</dbReference>
<feature type="domain" description="C2H2-type" evidence="13">
    <location>
        <begin position="305"/>
        <end position="335"/>
    </location>
</feature>
<evidence type="ECO:0000256" key="9">
    <source>
        <dbReference type="ARBA" id="ARBA00023163"/>
    </source>
</evidence>
<dbReference type="FunFam" id="3.30.160.60:FF:000068">
    <property type="entry name" value="GLI family zinc finger 3"/>
    <property type="match status" value="1"/>
</dbReference>
<feature type="region of interest" description="Disordered" evidence="12">
    <location>
        <begin position="734"/>
        <end position="771"/>
    </location>
</feature>
<dbReference type="GO" id="GO:0045667">
    <property type="term" value="P:regulation of osteoblast differentiation"/>
    <property type="evidence" value="ECO:0007669"/>
    <property type="project" value="Ensembl"/>
</dbReference>
<dbReference type="GO" id="GO:0009611">
    <property type="term" value="P:response to wounding"/>
    <property type="evidence" value="ECO:0007669"/>
    <property type="project" value="Ensembl"/>
</dbReference>
<feature type="compositionally biased region" description="Low complexity" evidence="12">
    <location>
        <begin position="417"/>
        <end position="429"/>
    </location>
</feature>
<evidence type="ECO:0000256" key="8">
    <source>
        <dbReference type="ARBA" id="ARBA00023125"/>
    </source>
</evidence>
<dbReference type="GO" id="GO:0009954">
    <property type="term" value="P:proximal/distal pattern formation"/>
    <property type="evidence" value="ECO:0007669"/>
    <property type="project" value="Ensembl"/>
</dbReference>
<evidence type="ECO:0000259" key="13">
    <source>
        <dbReference type="PROSITE" id="PS50157"/>
    </source>
</evidence>
<dbReference type="GO" id="GO:0001649">
    <property type="term" value="P:osteoblast differentiation"/>
    <property type="evidence" value="ECO:0007669"/>
    <property type="project" value="Ensembl"/>
</dbReference>
<keyword evidence="3" id="KW-0479">Metal-binding</keyword>
<feature type="compositionally biased region" description="Basic and acidic residues" evidence="12">
    <location>
        <begin position="391"/>
        <end position="406"/>
    </location>
</feature>
<protein>
    <submittedName>
        <fullName evidence="14">GLI family zinc finger 1</fullName>
    </submittedName>
</protein>
<dbReference type="FunFam" id="3.30.160.60:FF:000031">
    <property type="entry name" value="GLI family zinc finger 3"/>
    <property type="match status" value="1"/>
</dbReference>
<feature type="domain" description="C2H2-type" evidence="13">
    <location>
        <begin position="247"/>
        <end position="274"/>
    </location>
</feature>
<evidence type="ECO:0000256" key="12">
    <source>
        <dbReference type="SAM" id="MobiDB-lite"/>
    </source>
</evidence>
<dbReference type="GO" id="GO:0021696">
    <property type="term" value="P:cerebellar cortex morphogenesis"/>
    <property type="evidence" value="ECO:0007669"/>
    <property type="project" value="Ensembl"/>
</dbReference>
<dbReference type="PANTHER" id="PTHR45718">
    <property type="entry name" value="TRANSCRIPTIONAL ACTIVATOR CUBITUS INTERRUPTUS"/>
    <property type="match status" value="1"/>
</dbReference>
<comment type="subcellular location">
    <subcellularLocation>
        <location evidence="1">Nucleus</location>
    </subcellularLocation>
</comment>
<dbReference type="SUPFAM" id="SSF57667">
    <property type="entry name" value="beta-beta-alpha zinc fingers"/>
    <property type="match status" value="3"/>
</dbReference>
<feature type="domain" description="C2H2-type" evidence="13">
    <location>
        <begin position="209"/>
        <end position="241"/>
    </location>
</feature>
<evidence type="ECO:0000256" key="6">
    <source>
        <dbReference type="ARBA" id="ARBA00022833"/>
    </source>
</evidence>
<name>A0A7M4FA65_CROPO</name>
<feature type="region of interest" description="Disordered" evidence="12">
    <location>
        <begin position="875"/>
        <end position="896"/>
    </location>
</feature>
<gene>
    <name evidence="14" type="primary">GLI1</name>
</gene>
<keyword evidence="4" id="KW-0677">Repeat</keyword>
<dbReference type="GO" id="GO:0005930">
    <property type="term" value="C:axoneme"/>
    <property type="evidence" value="ECO:0007669"/>
    <property type="project" value="Ensembl"/>
</dbReference>
<dbReference type="GO" id="GO:0009913">
    <property type="term" value="P:epidermal cell differentiation"/>
    <property type="evidence" value="ECO:0007669"/>
    <property type="project" value="Ensembl"/>
</dbReference>
<dbReference type="InterPro" id="IPR043359">
    <property type="entry name" value="GLI-like"/>
</dbReference>
<evidence type="ECO:0000313" key="14">
    <source>
        <dbReference type="Ensembl" id="ENSCPRP00005020887.1"/>
    </source>
</evidence>
<feature type="compositionally biased region" description="Pro residues" evidence="12">
    <location>
        <begin position="752"/>
        <end position="771"/>
    </location>
</feature>
<dbReference type="PROSITE" id="PS00028">
    <property type="entry name" value="ZINC_FINGER_C2H2_1"/>
    <property type="match status" value="4"/>
</dbReference>